<organism evidence="2 3">
    <name type="scientific">Radiobacillus deserti</name>
    <dbReference type="NCBI Taxonomy" id="2594883"/>
    <lineage>
        <taxon>Bacteria</taxon>
        <taxon>Bacillati</taxon>
        <taxon>Bacillota</taxon>
        <taxon>Bacilli</taxon>
        <taxon>Bacillales</taxon>
        <taxon>Bacillaceae</taxon>
        <taxon>Radiobacillus</taxon>
    </lineage>
</organism>
<dbReference type="RefSeq" id="WP_143896984.1">
    <property type="nucleotide sequence ID" value="NZ_CP041666.1"/>
</dbReference>
<keyword evidence="3" id="KW-1185">Reference proteome</keyword>
<reference evidence="2 3" key="1">
    <citation type="submission" date="2019-07" db="EMBL/GenBank/DDBJ databases">
        <authorList>
            <person name="Li J."/>
        </authorList>
    </citation>
    <scope>NUCLEOTIDE SEQUENCE [LARGE SCALE GENOMIC DNA]</scope>
    <source>
        <strain evidence="2 3">TKL69</strain>
    </source>
</reference>
<keyword evidence="1" id="KW-0472">Membrane</keyword>
<proteinExistence type="predicted"/>
<feature type="transmembrane region" description="Helical" evidence="1">
    <location>
        <begin position="75"/>
        <end position="93"/>
    </location>
</feature>
<sequence length="102" mass="12192">MTLPSYVWVIYYGLLALTVIYGIIFIVKGNINRLLSTFAVILSIVLVFVFMMYSMERKPTHNEFEHFFYGLREGIFVAWFLLCVLLYIGFWWFRVLQNAFKK</sequence>
<evidence type="ECO:0000313" key="3">
    <source>
        <dbReference type="Proteomes" id="UP000315215"/>
    </source>
</evidence>
<dbReference type="Proteomes" id="UP000315215">
    <property type="component" value="Chromosome"/>
</dbReference>
<dbReference type="OrthoDB" id="2645556at2"/>
<dbReference type="KEGG" id="aqt:FN924_18335"/>
<evidence type="ECO:0000256" key="1">
    <source>
        <dbReference type="SAM" id="Phobius"/>
    </source>
</evidence>
<accession>A0A516KKN0</accession>
<dbReference type="EMBL" id="CP041666">
    <property type="protein sequence ID" value="QDP41954.1"/>
    <property type="molecule type" value="Genomic_DNA"/>
</dbReference>
<protein>
    <submittedName>
        <fullName evidence="2">Uncharacterized protein</fullName>
    </submittedName>
</protein>
<name>A0A516KKN0_9BACI</name>
<keyword evidence="1" id="KW-1133">Transmembrane helix</keyword>
<gene>
    <name evidence="2" type="ORF">FN924_18335</name>
</gene>
<feature type="transmembrane region" description="Helical" evidence="1">
    <location>
        <begin position="6"/>
        <end position="27"/>
    </location>
</feature>
<evidence type="ECO:0000313" key="2">
    <source>
        <dbReference type="EMBL" id="QDP41954.1"/>
    </source>
</evidence>
<keyword evidence="1" id="KW-0812">Transmembrane</keyword>
<dbReference type="AlphaFoldDB" id="A0A516KKN0"/>
<feature type="transmembrane region" description="Helical" evidence="1">
    <location>
        <begin position="34"/>
        <end position="55"/>
    </location>
</feature>